<dbReference type="AlphaFoldDB" id="A0A165Z6A5"/>
<dbReference type="Gene3D" id="1.10.230.10">
    <property type="entry name" value="Cytochrome P450-Terp, domain 2"/>
    <property type="match status" value="1"/>
</dbReference>
<dbReference type="RefSeq" id="WP_066973854.1">
    <property type="nucleotide sequence ID" value="NZ_LWMT01000281.1"/>
</dbReference>
<evidence type="ECO:0000313" key="4">
    <source>
        <dbReference type="Proteomes" id="UP000077066"/>
    </source>
</evidence>
<dbReference type="GO" id="GO:0006099">
    <property type="term" value="P:tricarboxylic acid cycle"/>
    <property type="evidence" value="ECO:0007669"/>
    <property type="project" value="TreeGrafter"/>
</dbReference>
<dbReference type="PATRIC" id="fig|55758.3.peg.2043"/>
<sequence>MLNDNYSVKNILNDNNSKIKTKITKIEQDKLITRGHCQKNLIENLSYIEMIYLILKGEVPSKKIAKILNYILVSFCDHGVTPPSTQAARLIASSGSPINVALSGALLSFGKNHAGAIEKSMELLQNIVIEYDLNDSISDENIEKIAINIVNEFLENKIKIPGYGHRYHKKDPRAEKLMEIAIKEDFVGIHTKLALAIEKVLIDEKNIRINVDGANSGILLDLGFSSKEGIGFFIIGRLPGLIAHTNEEMMDESCFRKFLTLDDIDYQGKTDSHLNF</sequence>
<dbReference type="SUPFAM" id="SSF48256">
    <property type="entry name" value="Citrate synthase"/>
    <property type="match status" value="1"/>
</dbReference>
<protein>
    <submittedName>
        <fullName evidence="3">2-methylcitrate synthase</fullName>
        <ecNumber evidence="3">2.3.3.16</ecNumber>
        <ecNumber evidence="3">2.3.3.5</ecNumber>
    </submittedName>
</protein>
<comment type="similarity">
    <text evidence="1">Belongs to the citrate synthase family.</text>
</comment>
<evidence type="ECO:0000256" key="1">
    <source>
        <dbReference type="ARBA" id="ARBA00010566"/>
    </source>
</evidence>
<dbReference type="PANTHER" id="PTHR11739">
    <property type="entry name" value="CITRATE SYNTHASE"/>
    <property type="match status" value="1"/>
</dbReference>
<dbReference type="EMBL" id="LWMT01000281">
    <property type="protein sequence ID" value="KZX10299.1"/>
    <property type="molecule type" value="Genomic_DNA"/>
</dbReference>
<dbReference type="EC" id="2.3.3.5" evidence="3"/>
<evidence type="ECO:0000256" key="2">
    <source>
        <dbReference type="ARBA" id="ARBA00022679"/>
    </source>
</evidence>
<gene>
    <name evidence="3" type="primary">mmgD</name>
    <name evidence="3" type="ORF">MBFIL_18250</name>
</gene>
<dbReference type="InterPro" id="IPR036969">
    <property type="entry name" value="Citrate_synthase_sf"/>
</dbReference>
<dbReference type="InterPro" id="IPR002020">
    <property type="entry name" value="Citrate_synthase"/>
</dbReference>
<keyword evidence="4" id="KW-1185">Reference proteome</keyword>
<dbReference type="OrthoDB" id="21302at2157"/>
<dbReference type="GO" id="GO:0050440">
    <property type="term" value="F:2-methylcitrate synthase activity"/>
    <property type="evidence" value="ECO:0007669"/>
    <property type="project" value="UniProtKB-EC"/>
</dbReference>
<name>A0A165Z6A5_9EURY</name>
<organism evidence="3 4">
    <name type="scientific">Methanobrevibacter filiformis</name>
    <dbReference type="NCBI Taxonomy" id="55758"/>
    <lineage>
        <taxon>Archaea</taxon>
        <taxon>Methanobacteriati</taxon>
        <taxon>Methanobacteriota</taxon>
        <taxon>Methanomada group</taxon>
        <taxon>Methanobacteria</taxon>
        <taxon>Methanobacteriales</taxon>
        <taxon>Methanobacteriaceae</taxon>
        <taxon>Methanobrevibacter</taxon>
    </lineage>
</organism>
<keyword evidence="3" id="KW-0012">Acyltransferase</keyword>
<dbReference type="Proteomes" id="UP000077066">
    <property type="component" value="Unassembled WGS sequence"/>
</dbReference>
<dbReference type="NCBIfam" id="NF004866">
    <property type="entry name" value="PRK06224.1-3"/>
    <property type="match status" value="1"/>
</dbReference>
<dbReference type="EC" id="2.3.3.16" evidence="3"/>
<dbReference type="GO" id="GO:0005975">
    <property type="term" value="P:carbohydrate metabolic process"/>
    <property type="evidence" value="ECO:0007669"/>
    <property type="project" value="TreeGrafter"/>
</dbReference>
<proteinExistence type="inferred from homology"/>
<dbReference type="CDD" id="cd06100">
    <property type="entry name" value="CCL_ACL-C"/>
    <property type="match status" value="1"/>
</dbReference>
<dbReference type="Gene3D" id="1.10.580.10">
    <property type="entry name" value="Citrate Synthase, domain 1"/>
    <property type="match status" value="2"/>
</dbReference>
<dbReference type="GO" id="GO:0005829">
    <property type="term" value="C:cytosol"/>
    <property type="evidence" value="ECO:0007669"/>
    <property type="project" value="TreeGrafter"/>
</dbReference>
<dbReference type="GO" id="GO:0036440">
    <property type="term" value="F:citrate synthase activity"/>
    <property type="evidence" value="ECO:0007669"/>
    <property type="project" value="UniProtKB-EC"/>
</dbReference>
<dbReference type="InterPro" id="IPR016143">
    <property type="entry name" value="Citrate_synth-like_sm_a-sub"/>
</dbReference>
<accession>A0A165Z6A5</accession>
<dbReference type="PANTHER" id="PTHR11739:SF4">
    <property type="entry name" value="CITRATE SYNTHASE, PEROXISOMAL"/>
    <property type="match status" value="1"/>
</dbReference>
<dbReference type="STRING" id="55758.MBFIL_18250"/>
<dbReference type="Pfam" id="PF00285">
    <property type="entry name" value="Citrate_synt"/>
    <property type="match status" value="1"/>
</dbReference>
<dbReference type="InterPro" id="IPR016142">
    <property type="entry name" value="Citrate_synth-like_lrg_a-sub"/>
</dbReference>
<comment type="caution">
    <text evidence="3">The sequence shown here is derived from an EMBL/GenBank/DDBJ whole genome shotgun (WGS) entry which is preliminary data.</text>
</comment>
<keyword evidence="2 3" id="KW-0808">Transferase</keyword>
<evidence type="ECO:0000313" key="3">
    <source>
        <dbReference type="EMBL" id="KZX10299.1"/>
    </source>
</evidence>
<reference evidence="3 4" key="1">
    <citation type="submission" date="2016-04" db="EMBL/GenBank/DDBJ databases">
        <title>Genome sequence of Methanobrevibacter filiformis DSM 11501.</title>
        <authorList>
            <person name="Poehlein A."/>
            <person name="Seedorf H."/>
            <person name="Daniel R."/>
        </authorList>
    </citation>
    <scope>NUCLEOTIDE SEQUENCE [LARGE SCALE GENOMIC DNA]</scope>
    <source>
        <strain evidence="3 4">DSM 11501</strain>
    </source>
</reference>
<dbReference type="NCBIfam" id="NF004869">
    <property type="entry name" value="PRK06224.1-6"/>
    <property type="match status" value="1"/>
</dbReference>